<dbReference type="PANTHER" id="PTHR47371">
    <property type="entry name" value="LIPOTEICHOIC ACID SYNTHASE"/>
    <property type="match status" value="1"/>
</dbReference>
<dbReference type="GO" id="GO:0016787">
    <property type="term" value="F:hydrolase activity"/>
    <property type="evidence" value="ECO:0007669"/>
    <property type="project" value="UniProtKB-KW"/>
</dbReference>
<reference evidence="8 9" key="1">
    <citation type="submission" date="2020-05" db="EMBL/GenBank/DDBJ databases">
        <authorList>
            <person name="Niu N."/>
        </authorList>
    </citation>
    <scope>NUCLEOTIDE SEQUENCE [LARGE SCALE GENOMIC DNA]</scope>
    <source>
        <strain evidence="8 9">3340-03</strain>
    </source>
</reference>
<evidence type="ECO:0000313" key="8">
    <source>
        <dbReference type="EMBL" id="NOL52339.1"/>
    </source>
</evidence>
<dbReference type="InterPro" id="IPR050448">
    <property type="entry name" value="OpgB/LTA_synthase_biosynth"/>
</dbReference>
<sequence>MYQPSIVIVPLWLIFIYQFLLLAAHRRAMVKAFVAQDILENPEHQLSVRRMFALGHRFDMKVLSMVVGIPMIIGTVVLYFTSHIALGIAIVMFVLCLVLNGIIVGNFYYFKTYNNYYDIFMFGLVEDDTQAVLKNIYEDYPIIRLVLGVLLSALLPAYFCYQAIHLNWFAFDALWLQIILSVVSVLCIALAARGAIRSKPLGRGQAQVSSLSILNKMVPDGVTAMSWAFTDRKAQISFDVVTAEQGKALLRRMGEIEDFHDTTPKNNYLAQEKPHVVFALMESFGNNILIHDHAEHNDLLGRLRPYWQKGFVFERFCSDYDGTAPSLANIFFHSDIQNISQTIAQHTSLGETPFEVYKAQGYKTVFITAGNMMWRNLANYFPLQGVDELYDQNNMMEIFPEAKASLSYWGVADEYAFALAQKLLEESKEPLFISILTMTNHPPYKVPAHYHLKPLQPACLQGRYGNEDTERLAVLGTYQYACDTLGGFLQAIDKKDTQARQIIVAATGDHHFRGVYVNQPKEVFLAKSVPFFVYLSSDLQTQMDLSFDKNRVASHKDIMPTLYHLSLSQATYWHGCGRSLFSTEQRFEFAYNEKSLFATVEGVMDLGAQPCIAYPWSSSESGWKVEVNSRPLTASEQDKALAFQDFIRWQINYLVTQAQS</sequence>
<keyword evidence="3 6" id="KW-0812">Transmembrane</keyword>
<dbReference type="CDD" id="cd16015">
    <property type="entry name" value="LTA_synthase"/>
    <property type="match status" value="1"/>
</dbReference>
<feature type="transmembrane region" description="Helical" evidence="6">
    <location>
        <begin position="176"/>
        <end position="196"/>
    </location>
</feature>
<dbReference type="Gene3D" id="3.40.720.10">
    <property type="entry name" value="Alkaline Phosphatase, subunit A"/>
    <property type="match status" value="1"/>
</dbReference>
<feature type="transmembrane region" description="Helical" evidence="6">
    <location>
        <begin position="58"/>
        <end position="80"/>
    </location>
</feature>
<dbReference type="EMBL" id="JABGBN010000008">
    <property type="protein sequence ID" value="NOL52339.1"/>
    <property type="molecule type" value="Genomic_DNA"/>
</dbReference>
<keyword evidence="8" id="KW-0378">Hydrolase</keyword>
<dbReference type="RefSeq" id="WP_171681031.1">
    <property type="nucleotide sequence ID" value="NZ_JABGBN010000008.1"/>
</dbReference>
<keyword evidence="5 6" id="KW-0472">Membrane</keyword>
<evidence type="ECO:0000256" key="1">
    <source>
        <dbReference type="ARBA" id="ARBA00004651"/>
    </source>
</evidence>
<name>A0A849P3V4_9BURK</name>
<dbReference type="SUPFAM" id="SSF53649">
    <property type="entry name" value="Alkaline phosphatase-like"/>
    <property type="match status" value="1"/>
</dbReference>
<dbReference type="GO" id="GO:0016740">
    <property type="term" value="F:transferase activity"/>
    <property type="evidence" value="ECO:0007669"/>
    <property type="project" value="UniProtKB-KW"/>
</dbReference>
<keyword evidence="9" id="KW-1185">Reference proteome</keyword>
<dbReference type="PANTHER" id="PTHR47371:SF3">
    <property type="entry name" value="PHOSPHOGLYCEROL TRANSFERASE I"/>
    <property type="match status" value="1"/>
</dbReference>
<dbReference type="InterPro" id="IPR017850">
    <property type="entry name" value="Alkaline_phosphatase_core_sf"/>
</dbReference>
<dbReference type="Pfam" id="PF00884">
    <property type="entry name" value="Sulfatase"/>
    <property type="match status" value="1"/>
</dbReference>
<dbReference type="AlphaFoldDB" id="A0A849P3V4"/>
<evidence type="ECO:0000256" key="2">
    <source>
        <dbReference type="ARBA" id="ARBA00022475"/>
    </source>
</evidence>
<keyword evidence="8" id="KW-0808">Transferase</keyword>
<evidence type="ECO:0000256" key="3">
    <source>
        <dbReference type="ARBA" id="ARBA00022692"/>
    </source>
</evidence>
<evidence type="ECO:0000313" key="9">
    <source>
        <dbReference type="Proteomes" id="UP000537862"/>
    </source>
</evidence>
<proteinExistence type="predicted"/>
<comment type="caution">
    <text evidence="8">The sequence shown here is derived from an EMBL/GenBank/DDBJ whole genome shotgun (WGS) entry which is preliminary data.</text>
</comment>
<evidence type="ECO:0000259" key="7">
    <source>
        <dbReference type="Pfam" id="PF00884"/>
    </source>
</evidence>
<feature type="transmembrane region" description="Helical" evidence="6">
    <location>
        <begin position="6"/>
        <end position="24"/>
    </location>
</feature>
<protein>
    <submittedName>
        <fullName evidence="8">Sulfatase-like hydrolase/transferase</fullName>
    </submittedName>
</protein>
<feature type="transmembrane region" description="Helical" evidence="6">
    <location>
        <begin position="86"/>
        <end position="110"/>
    </location>
</feature>
<comment type="subcellular location">
    <subcellularLocation>
        <location evidence="1">Cell membrane</location>
        <topology evidence="1">Multi-pass membrane protein</topology>
    </subcellularLocation>
</comment>
<evidence type="ECO:0000256" key="5">
    <source>
        <dbReference type="ARBA" id="ARBA00023136"/>
    </source>
</evidence>
<gene>
    <name evidence="8" type="ORF">HKX39_09205</name>
</gene>
<organism evidence="8 9">
    <name type="scientific">Pelistega suis</name>
    <dbReference type="NCBI Taxonomy" id="1631957"/>
    <lineage>
        <taxon>Bacteria</taxon>
        <taxon>Pseudomonadati</taxon>
        <taxon>Pseudomonadota</taxon>
        <taxon>Betaproteobacteria</taxon>
        <taxon>Burkholderiales</taxon>
        <taxon>Alcaligenaceae</taxon>
        <taxon>Pelistega</taxon>
    </lineage>
</organism>
<keyword evidence="4 6" id="KW-1133">Transmembrane helix</keyword>
<keyword evidence="2" id="KW-1003">Cell membrane</keyword>
<dbReference type="InterPro" id="IPR000917">
    <property type="entry name" value="Sulfatase_N"/>
</dbReference>
<dbReference type="Proteomes" id="UP000537862">
    <property type="component" value="Unassembled WGS sequence"/>
</dbReference>
<feature type="domain" description="Sulfatase N-terminal" evidence="7">
    <location>
        <begin position="274"/>
        <end position="565"/>
    </location>
</feature>
<evidence type="ECO:0000256" key="4">
    <source>
        <dbReference type="ARBA" id="ARBA00022989"/>
    </source>
</evidence>
<feature type="transmembrane region" description="Helical" evidence="6">
    <location>
        <begin position="142"/>
        <end position="164"/>
    </location>
</feature>
<evidence type="ECO:0000256" key="6">
    <source>
        <dbReference type="SAM" id="Phobius"/>
    </source>
</evidence>
<accession>A0A849P3V4</accession>
<dbReference type="GO" id="GO:0005886">
    <property type="term" value="C:plasma membrane"/>
    <property type="evidence" value="ECO:0007669"/>
    <property type="project" value="UniProtKB-SubCell"/>
</dbReference>